<evidence type="ECO:0000313" key="1">
    <source>
        <dbReference type="EMBL" id="KAF6035330.1"/>
    </source>
</evidence>
<dbReference type="Proteomes" id="UP000593567">
    <property type="component" value="Unassembled WGS sequence"/>
</dbReference>
<comment type="caution">
    <text evidence="1">The sequence shown here is derived from an EMBL/GenBank/DDBJ whole genome shotgun (WGS) entry which is preliminary data.</text>
</comment>
<reference evidence="1" key="1">
    <citation type="submission" date="2020-06" db="EMBL/GenBank/DDBJ databases">
        <title>Draft genome of Bugula neritina, a colonial animal packing powerful symbionts and potential medicines.</title>
        <authorList>
            <person name="Rayko M."/>
        </authorList>
    </citation>
    <scope>NUCLEOTIDE SEQUENCE [LARGE SCALE GENOMIC DNA]</scope>
    <source>
        <strain evidence="1">Kwan_BN1</strain>
    </source>
</reference>
<evidence type="ECO:0000313" key="2">
    <source>
        <dbReference type="Proteomes" id="UP000593567"/>
    </source>
</evidence>
<dbReference type="EMBL" id="VXIV02000894">
    <property type="protein sequence ID" value="KAF6035330.1"/>
    <property type="molecule type" value="Genomic_DNA"/>
</dbReference>
<gene>
    <name evidence="1" type="ORF">EB796_006362</name>
</gene>
<keyword evidence="2" id="KW-1185">Reference proteome</keyword>
<sequence length="477" mass="53104">MNIKSAVCCLLEYCTSSLIIILVSIAEDSHFDIESGDSALLNGVLVEEMCFSSADSELIFYVTNKSLQARNISAEDSIEIEQINPEFRISHLSCVSGLPGAGFNIYYSKTAADSSLLNITHAVTATTKTSFPLDNLLHKGLHAMAVLDRANIHTIMTIVKDQQSALICKMVVWLLRGENWQCSLMSDFEKVYVRVSSVFHIVYQTNGEWYHQLVDATSQCKGSCSLILKPVRISFTASLYDVRDFLPVPPLALLLILRFSSNLYFCQVQLVCNLHSVYTFPVTPGQLKQLVQTSEGFAALTSINMQSHIQYYSIPEADNPKDASREVLVDTTLNAVATTPSDQSECPYENTVQSDQTTQCPNTNTFPLEAPKGTKPLHLKFILITEIIYQCNSKATSTLVGRLHMDLHDCAFDCSVNPLCEVMCYSHSLRHCELHTGACTDLHQVDSGVFYIDNYVSLKEGNALCYRKFCQLDADLE</sequence>
<name>A0A7J7K9K6_BUGNE</name>
<protein>
    <submittedName>
        <fullName evidence="1">Uncharacterized protein</fullName>
    </submittedName>
</protein>
<proteinExistence type="predicted"/>
<organism evidence="1 2">
    <name type="scientific">Bugula neritina</name>
    <name type="common">Brown bryozoan</name>
    <name type="synonym">Sertularia neritina</name>
    <dbReference type="NCBI Taxonomy" id="10212"/>
    <lineage>
        <taxon>Eukaryota</taxon>
        <taxon>Metazoa</taxon>
        <taxon>Spiralia</taxon>
        <taxon>Lophotrochozoa</taxon>
        <taxon>Bryozoa</taxon>
        <taxon>Gymnolaemata</taxon>
        <taxon>Cheilostomatida</taxon>
        <taxon>Flustrina</taxon>
        <taxon>Buguloidea</taxon>
        <taxon>Bugulidae</taxon>
        <taxon>Bugula</taxon>
    </lineage>
</organism>
<dbReference type="AlphaFoldDB" id="A0A7J7K9K6"/>
<accession>A0A7J7K9K6</accession>